<feature type="region of interest" description="Disordered" evidence="1">
    <location>
        <begin position="143"/>
        <end position="257"/>
    </location>
</feature>
<dbReference type="EMBL" id="ML211926">
    <property type="protein sequence ID" value="TFK79807.1"/>
    <property type="molecule type" value="Genomic_DNA"/>
</dbReference>
<dbReference type="InParanoid" id="A0A5C3NTB7"/>
<feature type="compositionally biased region" description="Basic and acidic residues" evidence="1">
    <location>
        <begin position="178"/>
        <end position="189"/>
    </location>
</feature>
<keyword evidence="3" id="KW-1185">Reference proteome</keyword>
<gene>
    <name evidence="2" type="ORF">K466DRAFT_504960</name>
</gene>
<feature type="compositionally biased region" description="Acidic residues" evidence="1">
    <location>
        <begin position="213"/>
        <end position="240"/>
    </location>
</feature>
<protein>
    <submittedName>
        <fullName evidence="2">Uncharacterized protein</fullName>
    </submittedName>
</protein>
<proteinExistence type="predicted"/>
<feature type="compositionally biased region" description="Basic and acidic residues" evidence="1">
    <location>
        <begin position="143"/>
        <end position="166"/>
    </location>
</feature>
<sequence length="257" mass="28137">MPFDHAFVDHDAPSLTLIDASGTRYHFPGPQVRICNDFNRHLREHGTRDGFLLGIPGGYNDLAELWNADENVSHRFAGYDADTDTVTIRGSILPAALIDEIDPPAVAPAPTLVAAEPQFTPHQTETISRMLWVSAEREARFHEARGAARNKKVDDRKRKRDEHRASDAAASGSGKKTRPVERDGGRAEDAVAGGSKSKSSKKAKPSTSHQDEPMQEDADAEGEPEKPEDELIGYTDDEEQEMSKAEGKKRAGGSKRA</sequence>
<reference evidence="2 3" key="1">
    <citation type="journal article" date="2019" name="Nat. Ecol. Evol.">
        <title>Megaphylogeny resolves global patterns of mushroom evolution.</title>
        <authorList>
            <person name="Varga T."/>
            <person name="Krizsan K."/>
            <person name="Foldi C."/>
            <person name="Dima B."/>
            <person name="Sanchez-Garcia M."/>
            <person name="Sanchez-Ramirez S."/>
            <person name="Szollosi G.J."/>
            <person name="Szarkandi J.G."/>
            <person name="Papp V."/>
            <person name="Albert L."/>
            <person name="Andreopoulos W."/>
            <person name="Angelini C."/>
            <person name="Antonin V."/>
            <person name="Barry K.W."/>
            <person name="Bougher N.L."/>
            <person name="Buchanan P."/>
            <person name="Buyck B."/>
            <person name="Bense V."/>
            <person name="Catcheside P."/>
            <person name="Chovatia M."/>
            <person name="Cooper J."/>
            <person name="Damon W."/>
            <person name="Desjardin D."/>
            <person name="Finy P."/>
            <person name="Geml J."/>
            <person name="Haridas S."/>
            <person name="Hughes K."/>
            <person name="Justo A."/>
            <person name="Karasinski D."/>
            <person name="Kautmanova I."/>
            <person name="Kiss B."/>
            <person name="Kocsube S."/>
            <person name="Kotiranta H."/>
            <person name="LaButti K.M."/>
            <person name="Lechner B.E."/>
            <person name="Liimatainen K."/>
            <person name="Lipzen A."/>
            <person name="Lukacs Z."/>
            <person name="Mihaltcheva S."/>
            <person name="Morgado L.N."/>
            <person name="Niskanen T."/>
            <person name="Noordeloos M.E."/>
            <person name="Ohm R.A."/>
            <person name="Ortiz-Santana B."/>
            <person name="Ovrebo C."/>
            <person name="Racz N."/>
            <person name="Riley R."/>
            <person name="Savchenko A."/>
            <person name="Shiryaev A."/>
            <person name="Soop K."/>
            <person name="Spirin V."/>
            <person name="Szebenyi C."/>
            <person name="Tomsovsky M."/>
            <person name="Tulloss R.E."/>
            <person name="Uehling J."/>
            <person name="Grigoriev I.V."/>
            <person name="Vagvolgyi C."/>
            <person name="Papp T."/>
            <person name="Martin F.M."/>
            <person name="Miettinen O."/>
            <person name="Hibbett D.S."/>
            <person name="Nagy L.G."/>
        </authorList>
    </citation>
    <scope>NUCLEOTIDE SEQUENCE [LARGE SCALE GENOMIC DNA]</scope>
    <source>
        <strain evidence="2 3">HHB13444</strain>
    </source>
</reference>
<name>A0A5C3NTB7_9APHY</name>
<dbReference type="Proteomes" id="UP000308197">
    <property type="component" value="Unassembled WGS sequence"/>
</dbReference>
<dbReference type="AlphaFoldDB" id="A0A5C3NTB7"/>
<evidence type="ECO:0000256" key="1">
    <source>
        <dbReference type="SAM" id="MobiDB-lite"/>
    </source>
</evidence>
<evidence type="ECO:0000313" key="3">
    <source>
        <dbReference type="Proteomes" id="UP000308197"/>
    </source>
</evidence>
<accession>A0A5C3NTB7</accession>
<organism evidence="2 3">
    <name type="scientific">Polyporus arcularius HHB13444</name>
    <dbReference type="NCBI Taxonomy" id="1314778"/>
    <lineage>
        <taxon>Eukaryota</taxon>
        <taxon>Fungi</taxon>
        <taxon>Dikarya</taxon>
        <taxon>Basidiomycota</taxon>
        <taxon>Agaricomycotina</taxon>
        <taxon>Agaricomycetes</taxon>
        <taxon>Polyporales</taxon>
        <taxon>Polyporaceae</taxon>
        <taxon>Polyporus</taxon>
    </lineage>
</organism>
<evidence type="ECO:0000313" key="2">
    <source>
        <dbReference type="EMBL" id="TFK79807.1"/>
    </source>
</evidence>